<feature type="chain" id="PRO_5016886678" description="Secreted protein" evidence="2">
    <location>
        <begin position="18"/>
        <end position="354"/>
    </location>
</feature>
<dbReference type="GeneID" id="43602155"/>
<evidence type="ECO:0000256" key="2">
    <source>
        <dbReference type="SAM" id="SignalP"/>
    </source>
</evidence>
<gene>
    <name evidence="3" type="ORF">BP5553_09306</name>
</gene>
<name>A0A370TCD3_9HELO</name>
<dbReference type="Proteomes" id="UP000254866">
    <property type="component" value="Unassembled WGS sequence"/>
</dbReference>
<protein>
    <recommendedName>
        <fullName evidence="5">Secreted protein</fullName>
    </recommendedName>
</protein>
<dbReference type="EMBL" id="NPIC01000011">
    <property type="protein sequence ID" value="RDL31904.1"/>
    <property type="molecule type" value="Genomic_DNA"/>
</dbReference>
<evidence type="ECO:0000313" key="4">
    <source>
        <dbReference type="Proteomes" id="UP000254866"/>
    </source>
</evidence>
<keyword evidence="4" id="KW-1185">Reference proteome</keyword>
<organism evidence="3 4">
    <name type="scientific">Venustampulla echinocandica</name>
    <dbReference type="NCBI Taxonomy" id="2656787"/>
    <lineage>
        <taxon>Eukaryota</taxon>
        <taxon>Fungi</taxon>
        <taxon>Dikarya</taxon>
        <taxon>Ascomycota</taxon>
        <taxon>Pezizomycotina</taxon>
        <taxon>Leotiomycetes</taxon>
        <taxon>Helotiales</taxon>
        <taxon>Pleuroascaceae</taxon>
        <taxon>Venustampulla</taxon>
    </lineage>
</organism>
<proteinExistence type="predicted"/>
<sequence length="354" mass="38320">MHYTIPSIVALASLAAAVPTPEQPADQWKGVIDPWGQYGRKPEHTKRSNIELLDDSTTNSTNIRIAGLEYSPDELLKLAKRATIKDFAGKIPGCDDDPSKKDTPKPSWPVNHGVKIPKNKGANDDACTTGHNADHCWTEYYLVEAAIEYFSWLPTGSAVNCPAGPKDSCSVAVTSLAQSCSITGTTSTEGYDWKIIDASAKLGIEFDAWGVKSSVDLAGGMGISKNWATTDHHLTNTCRQDSSTATCTWNNDGTDRKNLCHQVWYADRVLHVWGQAQRVCNKCGNAANVQQQSGDGKVCVRGAKEFDLRLPINKLVHCDGACGINDPGVNQPPNEPRAPYVAPSNWDLLVIGGD</sequence>
<evidence type="ECO:0008006" key="5">
    <source>
        <dbReference type="Google" id="ProtNLM"/>
    </source>
</evidence>
<feature type="region of interest" description="Disordered" evidence="1">
    <location>
        <begin position="93"/>
        <end position="115"/>
    </location>
</feature>
<comment type="caution">
    <text evidence="3">The sequence shown here is derived from an EMBL/GenBank/DDBJ whole genome shotgun (WGS) entry which is preliminary data.</text>
</comment>
<dbReference type="RefSeq" id="XP_031865836.1">
    <property type="nucleotide sequence ID" value="XM_032017929.1"/>
</dbReference>
<reference evidence="3 4" key="1">
    <citation type="journal article" date="2018" name="IMA Fungus">
        <title>IMA Genome-F 9: Draft genome sequence of Annulohypoxylon stygium, Aspergillus mulundensis, Berkeleyomyces basicola (syn. Thielaviopsis basicola), Ceratocystis smalleyi, two Cercospora beticola strains, Coleophoma cylindrospora, Fusarium fracticaudum, Phialophora cf. hyalina, and Morchella septimelata.</title>
        <authorList>
            <person name="Wingfield B.D."/>
            <person name="Bills G.F."/>
            <person name="Dong Y."/>
            <person name="Huang W."/>
            <person name="Nel W.J."/>
            <person name="Swalarsk-Parry B.S."/>
            <person name="Vaghefi N."/>
            <person name="Wilken P.M."/>
            <person name="An Z."/>
            <person name="de Beer Z.W."/>
            <person name="De Vos L."/>
            <person name="Chen L."/>
            <person name="Duong T.A."/>
            <person name="Gao Y."/>
            <person name="Hammerbacher A."/>
            <person name="Kikkert J.R."/>
            <person name="Li Y."/>
            <person name="Li H."/>
            <person name="Li K."/>
            <person name="Li Q."/>
            <person name="Liu X."/>
            <person name="Ma X."/>
            <person name="Naidoo K."/>
            <person name="Pethybridge S.J."/>
            <person name="Sun J."/>
            <person name="Steenkamp E.T."/>
            <person name="van der Nest M.A."/>
            <person name="van Wyk S."/>
            <person name="Wingfield M.J."/>
            <person name="Xiong C."/>
            <person name="Yue Q."/>
            <person name="Zhang X."/>
        </authorList>
    </citation>
    <scope>NUCLEOTIDE SEQUENCE [LARGE SCALE GENOMIC DNA]</scope>
    <source>
        <strain evidence="3 4">BP 5553</strain>
    </source>
</reference>
<keyword evidence="2" id="KW-0732">Signal</keyword>
<dbReference type="OrthoDB" id="5329807at2759"/>
<accession>A0A370TCD3</accession>
<evidence type="ECO:0000313" key="3">
    <source>
        <dbReference type="EMBL" id="RDL31904.1"/>
    </source>
</evidence>
<evidence type="ECO:0000256" key="1">
    <source>
        <dbReference type="SAM" id="MobiDB-lite"/>
    </source>
</evidence>
<dbReference type="AlphaFoldDB" id="A0A370TCD3"/>
<feature type="signal peptide" evidence="2">
    <location>
        <begin position="1"/>
        <end position="17"/>
    </location>
</feature>